<organism evidence="3 4">
    <name type="scientific">Litorivita pollutaquae</name>
    <dbReference type="NCBI Taxonomy" id="2200892"/>
    <lineage>
        <taxon>Bacteria</taxon>
        <taxon>Pseudomonadati</taxon>
        <taxon>Pseudomonadota</taxon>
        <taxon>Alphaproteobacteria</taxon>
        <taxon>Rhodobacterales</taxon>
        <taxon>Paracoccaceae</taxon>
        <taxon>Litorivita</taxon>
    </lineage>
</organism>
<dbReference type="RefSeq" id="WP_110794660.1">
    <property type="nucleotide sequence ID" value="NZ_KZ826481.1"/>
</dbReference>
<dbReference type="GO" id="GO:0046872">
    <property type="term" value="F:metal ion binding"/>
    <property type="evidence" value="ECO:0007669"/>
    <property type="project" value="UniProtKB-KW"/>
</dbReference>
<dbReference type="GO" id="GO:0018773">
    <property type="term" value="F:acetylpyruvate hydrolase activity"/>
    <property type="evidence" value="ECO:0007669"/>
    <property type="project" value="TreeGrafter"/>
</dbReference>
<dbReference type="InterPro" id="IPR011234">
    <property type="entry name" value="Fumarylacetoacetase-like_C"/>
</dbReference>
<evidence type="ECO:0000256" key="1">
    <source>
        <dbReference type="ARBA" id="ARBA00022723"/>
    </source>
</evidence>
<dbReference type="OrthoDB" id="5197601at2"/>
<dbReference type="SUPFAM" id="SSF56529">
    <property type="entry name" value="FAH"/>
    <property type="match status" value="1"/>
</dbReference>
<dbReference type="Proteomes" id="UP000248012">
    <property type="component" value="Unassembled WGS sequence"/>
</dbReference>
<gene>
    <name evidence="3" type="ORF">DI396_03245</name>
</gene>
<protein>
    <submittedName>
        <fullName evidence="3">Fumarylacetoacetase</fullName>
    </submittedName>
</protein>
<keyword evidence="4" id="KW-1185">Reference proteome</keyword>
<sequence length="232" mass="25068">MSDFIFPVATQPAIPVIGETARYAVRRIFCVGRNYAKHAAEMGYEADRDAPFFFTKSAHMTCASGSTIPYPPGTEDFQYEMELTVAIGAPLFRATPAQAAQAIYGYGCGLDMTRRDLQIKSREIKRPWTFGKDVENSAVFAPLTKAADFGAIGDQRIFLDVNGQRKQSSTLDLMIHAVPDVMAYLSGFYHLDAGDVIMTGTPEGVGPVVAGDVITGGIDGLSPVSLRVTQAE</sequence>
<reference evidence="3 4" key="1">
    <citation type="submission" date="2018-05" db="EMBL/GenBank/DDBJ databases">
        <title>Oceanovita maritima gen. nov., sp. nov., a marine bacterium in the family Rhodobacteraceae isolated from surface seawater of Lundu port Xiamen, China.</title>
        <authorList>
            <person name="Hetharua B.H."/>
            <person name="Min D."/>
            <person name="Liao H."/>
            <person name="Tian Y."/>
        </authorList>
    </citation>
    <scope>NUCLEOTIDE SEQUENCE [LARGE SCALE GENOMIC DNA]</scope>
    <source>
        <strain evidence="3 4">FSX-11</strain>
    </source>
</reference>
<accession>A0A2V4N2R6</accession>
<feature type="domain" description="Fumarylacetoacetase-like C-terminal" evidence="2">
    <location>
        <begin position="28"/>
        <end position="228"/>
    </location>
</feature>
<evidence type="ECO:0000313" key="4">
    <source>
        <dbReference type="Proteomes" id="UP000248012"/>
    </source>
</evidence>
<dbReference type="PANTHER" id="PTHR11820:SF90">
    <property type="entry name" value="FLUTATHIONE S-TRANSFERASE"/>
    <property type="match status" value="1"/>
</dbReference>
<dbReference type="AlphaFoldDB" id="A0A2V4N2R6"/>
<name>A0A2V4N2R6_9RHOB</name>
<dbReference type="EMBL" id="QFVT01000002">
    <property type="protein sequence ID" value="PYC49084.1"/>
    <property type="molecule type" value="Genomic_DNA"/>
</dbReference>
<dbReference type="InterPro" id="IPR036663">
    <property type="entry name" value="Fumarylacetoacetase_C_sf"/>
</dbReference>
<comment type="caution">
    <text evidence="3">The sequence shown here is derived from an EMBL/GenBank/DDBJ whole genome shotgun (WGS) entry which is preliminary data.</text>
</comment>
<keyword evidence="1" id="KW-0479">Metal-binding</keyword>
<dbReference type="PANTHER" id="PTHR11820">
    <property type="entry name" value="ACYLPYRUVASE"/>
    <property type="match status" value="1"/>
</dbReference>
<dbReference type="Gene3D" id="3.90.850.10">
    <property type="entry name" value="Fumarylacetoacetase-like, C-terminal domain"/>
    <property type="match status" value="1"/>
</dbReference>
<evidence type="ECO:0000313" key="3">
    <source>
        <dbReference type="EMBL" id="PYC49084.1"/>
    </source>
</evidence>
<evidence type="ECO:0000259" key="2">
    <source>
        <dbReference type="Pfam" id="PF01557"/>
    </source>
</evidence>
<dbReference type="Pfam" id="PF01557">
    <property type="entry name" value="FAA_hydrolase"/>
    <property type="match status" value="1"/>
</dbReference>
<proteinExistence type="predicted"/>